<dbReference type="Pfam" id="PF22924">
    <property type="entry name" value="ACOX_C_alpha1"/>
    <property type="match status" value="1"/>
</dbReference>
<dbReference type="AlphaFoldDB" id="A0A4U0XYG4"/>
<dbReference type="Gene3D" id="1.20.140.10">
    <property type="entry name" value="Butyryl-CoA Dehydrogenase, subunit A, domain 3"/>
    <property type="match status" value="1"/>
</dbReference>
<dbReference type="EMBL" id="NAJQ01000018">
    <property type="protein sequence ID" value="TKA83044.1"/>
    <property type="molecule type" value="Genomic_DNA"/>
</dbReference>
<gene>
    <name evidence="2" type="ORF">B0A55_00817</name>
</gene>
<organism evidence="2 3">
    <name type="scientific">Friedmanniomyces simplex</name>
    <dbReference type="NCBI Taxonomy" id="329884"/>
    <lineage>
        <taxon>Eukaryota</taxon>
        <taxon>Fungi</taxon>
        <taxon>Dikarya</taxon>
        <taxon>Ascomycota</taxon>
        <taxon>Pezizomycotina</taxon>
        <taxon>Dothideomycetes</taxon>
        <taxon>Dothideomycetidae</taxon>
        <taxon>Mycosphaerellales</taxon>
        <taxon>Teratosphaeriaceae</taxon>
        <taxon>Friedmanniomyces</taxon>
    </lineage>
</organism>
<comment type="caution">
    <text evidence="2">The sequence shown here is derived from an EMBL/GenBank/DDBJ whole genome shotgun (WGS) entry which is preliminary data.</text>
</comment>
<dbReference type="PANTHER" id="PTHR42707:SF2">
    <property type="entry name" value="ACD11 DEHYDROGENASE"/>
    <property type="match status" value="1"/>
</dbReference>
<evidence type="ECO:0000259" key="1">
    <source>
        <dbReference type="Pfam" id="PF22924"/>
    </source>
</evidence>
<dbReference type="InterPro" id="IPR036250">
    <property type="entry name" value="AcylCo_DH-like_C"/>
</dbReference>
<protein>
    <recommendedName>
        <fullName evidence="1">Acyl-CoA oxidase C-alpha1 domain-containing protein</fullName>
    </recommendedName>
</protein>
<reference evidence="2 3" key="1">
    <citation type="submission" date="2017-03" db="EMBL/GenBank/DDBJ databases">
        <title>Genomes of endolithic fungi from Antarctica.</title>
        <authorList>
            <person name="Coleine C."/>
            <person name="Masonjones S."/>
            <person name="Stajich J.E."/>
        </authorList>
    </citation>
    <scope>NUCLEOTIDE SEQUENCE [LARGE SCALE GENOMIC DNA]</scope>
    <source>
        <strain evidence="2 3">CCFEE 5184</strain>
    </source>
</reference>
<dbReference type="PANTHER" id="PTHR42707">
    <property type="entry name" value="ACYL-COA DEHYDROGENASE"/>
    <property type="match status" value="1"/>
</dbReference>
<keyword evidence="3" id="KW-1185">Reference proteome</keyword>
<dbReference type="OrthoDB" id="10251155at2759"/>
<feature type="domain" description="Acyl-CoA oxidase C-alpha1" evidence="1">
    <location>
        <begin position="8"/>
        <end position="77"/>
    </location>
</feature>
<evidence type="ECO:0000313" key="3">
    <source>
        <dbReference type="Proteomes" id="UP000309340"/>
    </source>
</evidence>
<dbReference type="STRING" id="329884.A0A4U0XYG4"/>
<dbReference type="GO" id="GO:0003995">
    <property type="term" value="F:acyl-CoA dehydrogenase activity"/>
    <property type="evidence" value="ECO:0007669"/>
    <property type="project" value="TreeGrafter"/>
</dbReference>
<accession>A0A4U0XYG4</accession>
<feature type="non-terminal residue" evidence="2">
    <location>
        <position position="1"/>
    </location>
</feature>
<name>A0A4U0XYG4_9PEZI</name>
<dbReference type="Proteomes" id="UP000309340">
    <property type="component" value="Unassembled WGS sequence"/>
</dbReference>
<evidence type="ECO:0000313" key="2">
    <source>
        <dbReference type="EMBL" id="TKA83044.1"/>
    </source>
</evidence>
<sequence>QTKIVQRALTAAGKAVICKVACISLQECQEAMGGVGYMDEPDEPEHNISRLYRDTAANMTWEGTTNVLASEVVRHLLKDDNLEVFGVWIEDSVLSTLRDRELRTALTAAWTALRRKLREGRSDLGAALADGRQLMFSLAWVVSGSLLAHDAQRDGDAIATEVAHRWVLRGEGGVGEYAFPDVVHAASAAGPQPTQTSKDRLSWDCRLVWGVDLPAGAATGYRGPAARASGKPEQMMARL</sequence>
<dbReference type="InterPro" id="IPR055060">
    <property type="entry name" value="ACOX_C_alpha1"/>
</dbReference>
<dbReference type="InterPro" id="IPR052904">
    <property type="entry name" value="Acyl-CoA_dehydrogenase-like"/>
</dbReference>
<dbReference type="SUPFAM" id="SSF47203">
    <property type="entry name" value="Acyl-CoA dehydrogenase C-terminal domain-like"/>
    <property type="match status" value="1"/>
</dbReference>
<proteinExistence type="predicted"/>